<dbReference type="Gene3D" id="3.40.50.2300">
    <property type="match status" value="1"/>
</dbReference>
<keyword evidence="13" id="KW-1185">Reference proteome</keyword>
<protein>
    <recommendedName>
        <fullName evidence="11">Receptor ligand binding region domain-containing protein</fullName>
    </recommendedName>
</protein>
<feature type="chain" id="PRO_5035885064" description="Receptor ligand binding region domain-containing protein" evidence="10">
    <location>
        <begin position="19"/>
        <end position="352"/>
    </location>
</feature>
<dbReference type="PRINTS" id="PR00248">
    <property type="entry name" value="GPCRMGR"/>
</dbReference>
<dbReference type="PROSITE" id="PS00979">
    <property type="entry name" value="G_PROTEIN_RECEP_F3_1"/>
    <property type="match status" value="1"/>
</dbReference>
<keyword evidence="3" id="KW-0812">Transmembrane</keyword>
<dbReference type="InterPro" id="IPR001828">
    <property type="entry name" value="ANF_lig-bd_rcpt"/>
</dbReference>
<keyword evidence="10" id="KW-0732">Signal</keyword>
<evidence type="ECO:0000256" key="9">
    <source>
        <dbReference type="ARBA" id="ARBA00023224"/>
    </source>
</evidence>
<dbReference type="GO" id="GO:0005886">
    <property type="term" value="C:plasma membrane"/>
    <property type="evidence" value="ECO:0007669"/>
    <property type="project" value="UniProtKB-SubCell"/>
</dbReference>
<name>A0A8R2C8B6_BOMMO</name>
<sequence>MLEVLAVLVTALLVPADAERAVVRGAVRLGALFAVHGAPAEAGARCGPVREHYGIQRVEATLRALDAINADGSLLPGLQLGAELRDSCWAPSTALRETIELVRDAIAPARARQHSPAASAANCTSQEDAPASPLLGVLGPGASSAAVQVQNLLQLFSIPQVSYSATSRELSDRARFGTFFRVVPSDRHQARLLVALLRAHNWTYVHALHTDESYGQSGMAAFREEAARGGVCVAREEALRAAPGPREVEAALRRLNGGPRVAVCWCEGRTARALLDSMAREPYLRLNLIASDGWADRRDVVDGLEPHARGALTLRIRSPYLHDFDDYYRTLSPHTNTRNPWFRVRSLPNSTS</sequence>
<keyword evidence="8" id="KW-0325">Glycoprotein</keyword>
<dbReference type="InterPro" id="IPR050726">
    <property type="entry name" value="mGluR"/>
</dbReference>
<dbReference type="InterPro" id="IPR017979">
    <property type="entry name" value="GPCR_3_CS"/>
</dbReference>
<dbReference type="PANTHER" id="PTHR24060">
    <property type="entry name" value="METABOTROPIC GLUTAMATE RECEPTOR"/>
    <property type="match status" value="1"/>
</dbReference>
<evidence type="ECO:0000256" key="10">
    <source>
        <dbReference type="SAM" id="SignalP"/>
    </source>
</evidence>
<evidence type="ECO:0000256" key="8">
    <source>
        <dbReference type="ARBA" id="ARBA00023180"/>
    </source>
</evidence>
<dbReference type="SUPFAM" id="SSF53822">
    <property type="entry name" value="Periplasmic binding protein-like I"/>
    <property type="match status" value="1"/>
</dbReference>
<dbReference type="Pfam" id="PF01094">
    <property type="entry name" value="ANF_receptor"/>
    <property type="match status" value="1"/>
</dbReference>
<evidence type="ECO:0000256" key="2">
    <source>
        <dbReference type="ARBA" id="ARBA00022475"/>
    </source>
</evidence>
<evidence type="ECO:0000313" key="12">
    <source>
        <dbReference type="EnsemblMetazoa" id="XP_012549741.2"/>
    </source>
</evidence>
<comment type="subcellular location">
    <subcellularLocation>
        <location evidence="1">Cell membrane</location>
        <topology evidence="1">Multi-pass membrane protein</topology>
    </subcellularLocation>
</comment>
<dbReference type="Proteomes" id="UP000005204">
    <property type="component" value="Unassembled WGS sequence"/>
</dbReference>
<keyword evidence="7" id="KW-0675">Receptor</keyword>
<evidence type="ECO:0000313" key="13">
    <source>
        <dbReference type="Proteomes" id="UP000005204"/>
    </source>
</evidence>
<reference evidence="12" key="2">
    <citation type="submission" date="2022-06" db="UniProtKB">
        <authorList>
            <consortium name="EnsemblMetazoa"/>
        </authorList>
    </citation>
    <scope>IDENTIFICATION</scope>
    <source>
        <strain evidence="12">p50T (Dazao)</strain>
    </source>
</reference>
<feature type="signal peptide" evidence="10">
    <location>
        <begin position="1"/>
        <end position="18"/>
    </location>
</feature>
<keyword evidence="9" id="KW-0807">Transducer</keyword>
<feature type="domain" description="Receptor ligand binding region" evidence="11">
    <location>
        <begin position="59"/>
        <end position="332"/>
    </location>
</feature>
<evidence type="ECO:0000256" key="1">
    <source>
        <dbReference type="ARBA" id="ARBA00004651"/>
    </source>
</evidence>
<evidence type="ECO:0000256" key="3">
    <source>
        <dbReference type="ARBA" id="ARBA00022692"/>
    </source>
</evidence>
<evidence type="ECO:0000256" key="4">
    <source>
        <dbReference type="ARBA" id="ARBA00022989"/>
    </source>
</evidence>
<keyword evidence="5" id="KW-0297">G-protein coupled receptor</keyword>
<organism evidence="12 13">
    <name type="scientific">Bombyx mori</name>
    <name type="common">Silk moth</name>
    <dbReference type="NCBI Taxonomy" id="7091"/>
    <lineage>
        <taxon>Eukaryota</taxon>
        <taxon>Metazoa</taxon>
        <taxon>Ecdysozoa</taxon>
        <taxon>Arthropoda</taxon>
        <taxon>Hexapoda</taxon>
        <taxon>Insecta</taxon>
        <taxon>Pterygota</taxon>
        <taxon>Neoptera</taxon>
        <taxon>Endopterygota</taxon>
        <taxon>Lepidoptera</taxon>
        <taxon>Glossata</taxon>
        <taxon>Ditrysia</taxon>
        <taxon>Bombycoidea</taxon>
        <taxon>Bombycidae</taxon>
        <taxon>Bombycinae</taxon>
        <taxon>Bombyx</taxon>
    </lineage>
</organism>
<dbReference type="InterPro" id="IPR028082">
    <property type="entry name" value="Peripla_BP_I"/>
</dbReference>
<reference evidence="13" key="1">
    <citation type="journal article" date="2008" name="Insect Biochem. Mol. Biol.">
        <title>The genome of a lepidopteran model insect, the silkworm Bombyx mori.</title>
        <authorList>
            <consortium name="International Silkworm Genome Consortium"/>
        </authorList>
    </citation>
    <scope>NUCLEOTIDE SEQUENCE [LARGE SCALE GENOMIC DNA]</scope>
    <source>
        <strain evidence="13">p50T</strain>
    </source>
</reference>
<evidence type="ECO:0000256" key="6">
    <source>
        <dbReference type="ARBA" id="ARBA00023136"/>
    </source>
</evidence>
<keyword evidence="2" id="KW-1003">Cell membrane</keyword>
<dbReference type="FunFam" id="3.40.50.2300:FF:000145">
    <property type="entry name" value="Glutamate receptor, metabotropic"/>
    <property type="match status" value="1"/>
</dbReference>
<evidence type="ECO:0000259" key="11">
    <source>
        <dbReference type="Pfam" id="PF01094"/>
    </source>
</evidence>
<proteinExistence type="predicted"/>
<keyword evidence="4" id="KW-1133">Transmembrane helix</keyword>
<keyword evidence="6" id="KW-0472">Membrane</keyword>
<dbReference type="InterPro" id="IPR000337">
    <property type="entry name" value="GPCR_3"/>
</dbReference>
<dbReference type="EnsemblMetazoa" id="XM_012694287.2">
    <property type="protein sequence ID" value="XP_012549741.2"/>
    <property type="gene ID" value="LOC101737079"/>
</dbReference>
<dbReference type="AlphaFoldDB" id="A0A8R2C8B6"/>
<dbReference type="GO" id="GO:0004930">
    <property type="term" value="F:G protein-coupled receptor activity"/>
    <property type="evidence" value="ECO:0007669"/>
    <property type="project" value="UniProtKB-KW"/>
</dbReference>
<evidence type="ECO:0000256" key="5">
    <source>
        <dbReference type="ARBA" id="ARBA00023040"/>
    </source>
</evidence>
<evidence type="ECO:0000256" key="7">
    <source>
        <dbReference type="ARBA" id="ARBA00023170"/>
    </source>
</evidence>
<accession>A0A8R2C8B6</accession>